<accession>A0A4D6N1U4</accession>
<dbReference type="InterPro" id="IPR007083">
    <property type="entry name" value="RNA_pol_Rpb1_4"/>
</dbReference>
<dbReference type="Gene3D" id="1.10.274.100">
    <property type="entry name" value="RNA polymerase Rpb1, domain 3"/>
    <property type="match status" value="1"/>
</dbReference>
<keyword evidence="7" id="KW-0804">Transcription</keyword>
<dbReference type="InterPro" id="IPR015700">
    <property type="entry name" value="RPC1"/>
</dbReference>
<dbReference type="GO" id="GO:0000428">
    <property type="term" value="C:DNA-directed RNA polymerase complex"/>
    <property type="evidence" value="ECO:0007669"/>
    <property type="project" value="UniProtKB-KW"/>
</dbReference>
<organism evidence="11 12">
    <name type="scientific">Vigna unguiculata</name>
    <name type="common">Cowpea</name>
    <dbReference type="NCBI Taxonomy" id="3917"/>
    <lineage>
        <taxon>Eukaryota</taxon>
        <taxon>Viridiplantae</taxon>
        <taxon>Streptophyta</taxon>
        <taxon>Embryophyta</taxon>
        <taxon>Tracheophyta</taxon>
        <taxon>Spermatophyta</taxon>
        <taxon>Magnoliopsida</taxon>
        <taxon>eudicotyledons</taxon>
        <taxon>Gunneridae</taxon>
        <taxon>Pentapetalae</taxon>
        <taxon>rosids</taxon>
        <taxon>fabids</taxon>
        <taxon>Fabales</taxon>
        <taxon>Fabaceae</taxon>
        <taxon>Papilionoideae</taxon>
        <taxon>50 kb inversion clade</taxon>
        <taxon>NPAAA clade</taxon>
        <taxon>indigoferoid/millettioid clade</taxon>
        <taxon>Phaseoleae</taxon>
        <taxon>Vigna</taxon>
    </lineage>
</organism>
<dbReference type="InterPro" id="IPR042102">
    <property type="entry name" value="RNA_pol_Rpb1_3_sf"/>
</dbReference>
<dbReference type="InterPro" id="IPR007066">
    <property type="entry name" value="RNA_pol_Rpb1_3"/>
</dbReference>
<sequence>MKASMSDFFKNLDDFTTPREMLKDFYMSSFVMTRKDNFYDRSALFSCLCLLDDADLVDLPTPAIVKPVELWSGKQLFNILLRPHANVKVCVDLTVEEKIYTKVDEEKRELKTLCPNDGFVYFRNSELISGQFGKVTLGNGNTEGLLSLILRECEAEAAASCLNRLAKVRCRQPWILDFNGATGMNDITPNEMVIKKKEEILSEAYRKCDEYIEAFNKGKLELIPGCDAAQTLETRITQVLNGLSDVIRKVFLQTTHWRNILLVMSQCGWKNSTGEMIGCLGLQSVDGFEDRILPHFPKNAQTPAARGFVANSFFSGLTCTEFFLHCQANRVGLLDGNVLALNLNKLRVIYSELTTSFNYINYGDQIIYSE</sequence>
<keyword evidence="5" id="KW-0479">Metal-binding</keyword>
<protein>
    <recommendedName>
        <fullName evidence="1">DNA-directed RNA polymerase</fullName>
        <ecNumber evidence="1">2.7.7.6</ecNumber>
    </recommendedName>
</protein>
<evidence type="ECO:0000256" key="1">
    <source>
        <dbReference type="ARBA" id="ARBA00012418"/>
    </source>
</evidence>
<feature type="domain" description="RNA polymerase Rpb1" evidence="10">
    <location>
        <begin position="213"/>
        <end position="309"/>
    </location>
</feature>
<proteinExistence type="predicted"/>
<name>A0A4D6N1U4_VIGUN</name>
<keyword evidence="12" id="KW-1185">Reference proteome</keyword>
<comment type="catalytic activity">
    <reaction evidence="8">
        <text>RNA(n) + a ribonucleoside 5'-triphosphate = RNA(n+1) + diphosphate</text>
        <dbReference type="Rhea" id="RHEA:21248"/>
        <dbReference type="Rhea" id="RHEA-COMP:14527"/>
        <dbReference type="Rhea" id="RHEA-COMP:17342"/>
        <dbReference type="ChEBI" id="CHEBI:33019"/>
        <dbReference type="ChEBI" id="CHEBI:61557"/>
        <dbReference type="ChEBI" id="CHEBI:140395"/>
        <dbReference type="EC" id="2.7.7.6"/>
    </reaction>
</comment>
<reference evidence="11 12" key="1">
    <citation type="submission" date="2019-04" db="EMBL/GenBank/DDBJ databases">
        <title>An improved genome assembly and genetic linkage map for asparagus bean, Vigna unguiculata ssp. sesquipedialis.</title>
        <authorList>
            <person name="Xia Q."/>
            <person name="Zhang R."/>
            <person name="Dong Y."/>
        </authorList>
    </citation>
    <scope>NUCLEOTIDE SEQUENCE [LARGE SCALE GENOMIC DNA]</scope>
    <source>
        <tissue evidence="11">Leaf</tissue>
    </source>
</reference>
<evidence type="ECO:0000259" key="10">
    <source>
        <dbReference type="Pfam" id="PF05000"/>
    </source>
</evidence>
<gene>
    <name evidence="11" type="ORF">DEO72_LG9g1946</name>
</gene>
<evidence type="ECO:0000313" key="11">
    <source>
        <dbReference type="EMBL" id="QCE06932.1"/>
    </source>
</evidence>
<evidence type="ECO:0000256" key="8">
    <source>
        <dbReference type="ARBA" id="ARBA00048552"/>
    </source>
</evidence>
<dbReference type="SUPFAM" id="SSF64484">
    <property type="entry name" value="beta and beta-prime subunits of DNA dependent RNA-polymerase"/>
    <property type="match status" value="1"/>
</dbReference>
<evidence type="ECO:0000256" key="2">
    <source>
        <dbReference type="ARBA" id="ARBA00022478"/>
    </source>
</evidence>
<dbReference type="PANTHER" id="PTHR48446">
    <property type="entry name" value="DNA-DIRECTED RNA POLYMERASE SUBUNIT BETA' N-TERMINAL SECTION"/>
    <property type="match status" value="1"/>
</dbReference>
<dbReference type="GO" id="GO:0046872">
    <property type="term" value="F:metal ion binding"/>
    <property type="evidence" value="ECO:0007669"/>
    <property type="project" value="UniProtKB-KW"/>
</dbReference>
<keyword evidence="2 11" id="KW-0240">DNA-directed RNA polymerase</keyword>
<keyword evidence="3" id="KW-0808">Transferase</keyword>
<dbReference type="InterPro" id="IPR038120">
    <property type="entry name" value="Rpb1_funnel_sf"/>
</dbReference>
<evidence type="ECO:0000256" key="6">
    <source>
        <dbReference type="ARBA" id="ARBA00022833"/>
    </source>
</evidence>
<dbReference type="PANTHER" id="PTHR48446:SF1">
    <property type="entry name" value="DNA-DIRECTED RNA POLYMERASE SUBUNIT BETA' N-TERMINAL SECTION"/>
    <property type="match status" value="1"/>
</dbReference>
<dbReference type="GO" id="GO:0003899">
    <property type="term" value="F:DNA-directed RNA polymerase activity"/>
    <property type="evidence" value="ECO:0007669"/>
    <property type="project" value="UniProtKB-EC"/>
</dbReference>
<evidence type="ECO:0000256" key="3">
    <source>
        <dbReference type="ARBA" id="ARBA00022679"/>
    </source>
</evidence>
<dbReference type="GO" id="GO:0003677">
    <property type="term" value="F:DNA binding"/>
    <property type="evidence" value="ECO:0007669"/>
    <property type="project" value="InterPro"/>
</dbReference>
<keyword evidence="6" id="KW-0862">Zinc</keyword>
<dbReference type="AlphaFoldDB" id="A0A4D6N1U4"/>
<dbReference type="Gene3D" id="1.10.132.30">
    <property type="match status" value="1"/>
</dbReference>
<evidence type="ECO:0000256" key="4">
    <source>
        <dbReference type="ARBA" id="ARBA00022695"/>
    </source>
</evidence>
<evidence type="ECO:0000256" key="5">
    <source>
        <dbReference type="ARBA" id="ARBA00022723"/>
    </source>
</evidence>
<dbReference type="Pfam" id="PF04983">
    <property type="entry name" value="RNA_pol_Rpb1_3"/>
    <property type="match status" value="1"/>
</dbReference>
<evidence type="ECO:0000259" key="9">
    <source>
        <dbReference type="Pfam" id="PF04983"/>
    </source>
</evidence>
<dbReference type="EMBL" id="CP039353">
    <property type="protein sequence ID" value="QCE06932.1"/>
    <property type="molecule type" value="Genomic_DNA"/>
</dbReference>
<dbReference type="Gene3D" id="6.10.250.2940">
    <property type="match status" value="1"/>
</dbReference>
<dbReference type="EC" id="2.7.7.6" evidence="1"/>
<feature type="domain" description="RNA polymerase Rpb1" evidence="9">
    <location>
        <begin position="23"/>
        <end position="171"/>
    </location>
</feature>
<dbReference type="Proteomes" id="UP000501690">
    <property type="component" value="Linkage Group LG9"/>
</dbReference>
<dbReference type="Pfam" id="PF05000">
    <property type="entry name" value="RNA_pol_Rpb1_4"/>
    <property type="match status" value="1"/>
</dbReference>
<evidence type="ECO:0000313" key="12">
    <source>
        <dbReference type="Proteomes" id="UP000501690"/>
    </source>
</evidence>
<keyword evidence="4" id="KW-0548">Nucleotidyltransferase</keyword>
<dbReference type="GO" id="GO:0006351">
    <property type="term" value="P:DNA-templated transcription"/>
    <property type="evidence" value="ECO:0007669"/>
    <property type="project" value="InterPro"/>
</dbReference>
<evidence type="ECO:0000256" key="7">
    <source>
        <dbReference type="ARBA" id="ARBA00023163"/>
    </source>
</evidence>